<evidence type="ECO:0000313" key="3">
    <source>
        <dbReference type="WBParaSite" id="PEQ_0000996001-mRNA-1"/>
    </source>
</evidence>
<reference evidence="3" key="1">
    <citation type="submission" date="2022-11" db="UniProtKB">
        <authorList>
            <consortium name="WormBaseParasite"/>
        </authorList>
    </citation>
    <scope>IDENTIFICATION</scope>
</reference>
<keyword evidence="1" id="KW-0175">Coiled coil</keyword>
<protein>
    <submittedName>
        <fullName evidence="3">Uncharacterized protein</fullName>
    </submittedName>
</protein>
<dbReference type="AlphaFoldDB" id="A0A914RTZ9"/>
<evidence type="ECO:0000256" key="1">
    <source>
        <dbReference type="SAM" id="Coils"/>
    </source>
</evidence>
<sequence length="187" mass="21526">MFGYPGQVDNYFAATLLFLFLPKCLSSRRLRMLAKHKKLLRNLVGISIAWPEHDSKRPRLLNTSAMFVDLFREKAAAVGVSGEEFERSFKQVDGAELQFLSPGTTFLAVFIQGYIHQLRILSDYTFSLPIRSELYERQAYLEARENKVFPKEQSRVKELEAEAVELRKQQSILEKELAVVCSPFLFA</sequence>
<evidence type="ECO:0000313" key="2">
    <source>
        <dbReference type="Proteomes" id="UP000887564"/>
    </source>
</evidence>
<accession>A0A914RTZ9</accession>
<dbReference type="Proteomes" id="UP000887564">
    <property type="component" value="Unplaced"/>
</dbReference>
<proteinExistence type="predicted"/>
<feature type="coiled-coil region" evidence="1">
    <location>
        <begin position="149"/>
        <end position="176"/>
    </location>
</feature>
<dbReference type="WBParaSite" id="PEQ_0000996001-mRNA-1">
    <property type="protein sequence ID" value="PEQ_0000996001-mRNA-1"/>
    <property type="gene ID" value="PEQ_0000996001"/>
</dbReference>
<keyword evidence="2" id="KW-1185">Reference proteome</keyword>
<organism evidence="2 3">
    <name type="scientific">Parascaris equorum</name>
    <name type="common">Equine roundworm</name>
    <dbReference type="NCBI Taxonomy" id="6256"/>
    <lineage>
        <taxon>Eukaryota</taxon>
        <taxon>Metazoa</taxon>
        <taxon>Ecdysozoa</taxon>
        <taxon>Nematoda</taxon>
        <taxon>Chromadorea</taxon>
        <taxon>Rhabditida</taxon>
        <taxon>Spirurina</taxon>
        <taxon>Ascaridomorpha</taxon>
        <taxon>Ascaridoidea</taxon>
        <taxon>Ascarididae</taxon>
        <taxon>Parascaris</taxon>
    </lineage>
</organism>
<name>A0A914RTZ9_PAREQ</name>